<keyword evidence="2" id="KW-1185">Reference proteome</keyword>
<evidence type="ECO:0000313" key="1">
    <source>
        <dbReference type="EMBL" id="RBP87609.1"/>
    </source>
</evidence>
<accession>A0A366JJP1</accession>
<evidence type="ECO:0000313" key="2">
    <source>
        <dbReference type="Proteomes" id="UP000252731"/>
    </source>
</evidence>
<organism evidence="1 2">
    <name type="scientific">Cytobacillus firmus</name>
    <name type="common">Bacillus firmus</name>
    <dbReference type="NCBI Taxonomy" id="1399"/>
    <lineage>
        <taxon>Bacteria</taxon>
        <taxon>Bacillati</taxon>
        <taxon>Bacillota</taxon>
        <taxon>Bacilli</taxon>
        <taxon>Bacillales</taxon>
        <taxon>Bacillaceae</taxon>
        <taxon>Cytobacillus</taxon>
    </lineage>
</organism>
<sequence>MSETIEISDITVELDESGDRRAFIGDFKEPVYYGMRPEHDIQQPQFLHYRKQN</sequence>
<dbReference type="EMBL" id="QNSF01000018">
    <property type="protein sequence ID" value="RBP87609.1"/>
    <property type="molecule type" value="Genomic_DNA"/>
</dbReference>
<dbReference type="AlphaFoldDB" id="A0A366JJP1"/>
<dbReference type="RefSeq" id="WP_166672541.1">
    <property type="nucleotide sequence ID" value="NZ_QNSF01000018.1"/>
</dbReference>
<reference evidence="1 2" key="1">
    <citation type="submission" date="2018-06" db="EMBL/GenBank/DDBJ databases">
        <title>Freshwater and sediment microbial communities from various areas in North America, analyzing microbe dynamics in response to fracking.</title>
        <authorList>
            <person name="Lamendella R."/>
        </authorList>
    </citation>
    <scope>NUCLEOTIDE SEQUENCE [LARGE SCALE GENOMIC DNA]</scope>
    <source>
        <strain evidence="1 2">14_TX</strain>
    </source>
</reference>
<name>A0A366JJP1_CYTFI</name>
<proteinExistence type="predicted"/>
<gene>
    <name evidence="1" type="ORF">DFO70_11831</name>
</gene>
<dbReference type="Proteomes" id="UP000252731">
    <property type="component" value="Unassembled WGS sequence"/>
</dbReference>
<comment type="caution">
    <text evidence="1">The sequence shown here is derived from an EMBL/GenBank/DDBJ whole genome shotgun (WGS) entry which is preliminary data.</text>
</comment>
<protein>
    <submittedName>
        <fullName evidence="1">Uncharacterized protein</fullName>
    </submittedName>
</protein>